<name>A0A4Z1A5M3_9LEPT</name>
<dbReference type="AlphaFoldDB" id="A0A4Z1A5M3"/>
<evidence type="ECO:0000313" key="2">
    <source>
        <dbReference type="Proteomes" id="UP000298263"/>
    </source>
</evidence>
<organism evidence="1 2">
    <name type="scientific">Leptospira congkakensis</name>
    <dbReference type="NCBI Taxonomy" id="2484932"/>
    <lineage>
        <taxon>Bacteria</taxon>
        <taxon>Pseudomonadati</taxon>
        <taxon>Spirochaetota</taxon>
        <taxon>Spirochaetia</taxon>
        <taxon>Leptospirales</taxon>
        <taxon>Leptospiraceae</taxon>
        <taxon>Leptospira</taxon>
    </lineage>
</organism>
<gene>
    <name evidence="1" type="ORF">EHQ69_08030</name>
</gene>
<accession>A0A4Z1A5M3</accession>
<evidence type="ECO:0000313" key="1">
    <source>
        <dbReference type="EMBL" id="TGL92509.1"/>
    </source>
</evidence>
<reference evidence="1" key="1">
    <citation type="journal article" date="2019" name="PLoS Negl. Trop. Dis.">
        <title>Revisiting the worldwide diversity of Leptospira species in the environment.</title>
        <authorList>
            <person name="Vincent A.T."/>
            <person name="Schiettekatte O."/>
            <person name="Bourhy P."/>
            <person name="Veyrier F.J."/>
            <person name="Picardeau M."/>
        </authorList>
    </citation>
    <scope>NUCLEOTIDE SEQUENCE [LARGE SCALE GENOMIC DNA]</scope>
    <source>
        <strain evidence="1">201702422</strain>
    </source>
</reference>
<protein>
    <submittedName>
        <fullName evidence="1">Uncharacterized protein</fullName>
    </submittedName>
</protein>
<comment type="caution">
    <text evidence="1">The sequence shown here is derived from an EMBL/GenBank/DDBJ whole genome shotgun (WGS) entry which is preliminary data.</text>
</comment>
<keyword evidence="2" id="KW-1185">Reference proteome</keyword>
<dbReference type="RefSeq" id="WP_135588580.1">
    <property type="nucleotide sequence ID" value="NZ_RQGQ01000019.1"/>
</dbReference>
<dbReference type="OrthoDB" id="327501at2"/>
<proteinExistence type="predicted"/>
<dbReference type="EMBL" id="RQGP01000014">
    <property type="protein sequence ID" value="TGL92509.1"/>
    <property type="molecule type" value="Genomic_DNA"/>
</dbReference>
<sequence>MRKEPNPDSISLGLIQGGSEVQIIQYGEKTTIINGIKGKWIYIEGVDTNLGSEIHGYIFDQFILKNHKTPSDILEKILEEKDDNIKLSKLKNFKNLFPFDIYREKEFGQHVVVDSYIEFAKCEMIRNRKKYDHSNQNEFFTKLNSTIKNFHFDEFEKLTKCEFELRQRCNQVEEDLNFPIKTYDNEIKEEIRTIFSQILIDTRDENNCYRMKSGKKYCFHIDKNNKQYQISGMCYK</sequence>
<dbReference type="Proteomes" id="UP000298263">
    <property type="component" value="Unassembled WGS sequence"/>
</dbReference>